<sequence>MTARSRLRVLLVVLAAFTTGAAPAASAPAEAQPPSQSQAQAQAQAQQAPRIPHTAVLDGRRLHRTKIRLDRGDPQLRQALRALRTRADSWLDQGPWTVVDKPRPAPGGDVHDYLSQAPYWWPTKAPTPDNPWGCPYVQRDGERNPEVDSGTDRQDVEKTFDSTYDLSLAWYYTGDKRYAEKAGQVLRTWFLDPATRMNPNLDHAQFIPCKYDGRAIGIIDFSQSYTSVLDALALLQTGAPGWTAKDRAGMARWNTTFRDWLRNSDFGKQEAAATNNHGTFYDMQLAGLAYATGDEELARRTVLDARSKRIAPQIASDGSQPQELTRTRSWHYSTFDLVAYTRLAAIGRHVGVNLWAYRGPDGQSLFKAVDYLLPAATGAVAWPHPEMEFHRYAATDVVHAAADAGDRQAQRAVPLLEAPPGGDLWALRPAAEQLDSIAG</sequence>
<evidence type="ECO:0000256" key="2">
    <source>
        <dbReference type="ARBA" id="ARBA00023239"/>
    </source>
</evidence>
<gene>
    <name evidence="6" type="ORF">AB5J55_05605</name>
</gene>
<dbReference type="Gene3D" id="1.50.10.100">
    <property type="entry name" value="Chondroitin AC/alginate lyase"/>
    <property type="match status" value="1"/>
</dbReference>
<dbReference type="SUPFAM" id="SSF48230">
    <property type="entry name" value="Chondroitin AC/alginate lyase"/>
    <property type="match status" value="1"/>
</dbReference>
<organism evidence="6">
    <name type="scientific">Streptomyces sp. R11</name>
    <dbReference type="NCBI Taxonomy" id="3238625"/>
    <lineage>
        <taxon>Bacteria</taxon>
        <taxon>Bacillati</taxon>
        <taxon>Actinomycetota</taxon>
        <taxon>Actinomycetes</taxon>
        <taxon>Kitasatosporales</taxon>
        <taxon>Streptomycetaceae</taxon>
        <taxon>Streptomyces</taxon>
    </lineage>
</organism>
<proteinExistence type="predicted"/>
<protein>
    <submittedName>
        <fullName evidence="6">Alginate lyase family protein</fullName>
    </submittedName>
</protein>
<feature type="chain" id="PRO_5044287902" evidence="4">
    <location>
        <begin position="25"/>
        <end position="439"/>
    </location>
</feature>
<evidence type="ECO:0000256" key="1">
    <source>
        <dbReference type="ARBA" id="ARBA00022729"/>
    </source>
</evidence>
<name>A0AB39MS62_9ACTN</name>
<feature type="domain" description="Alginate lyase" evidence="5">
    <location>
        <begin position="98"/>
        <end position="382"/>
    </location>
</feature>
<accession>A0AB39MS62</accession>
<dbReference type="RefSeq" id="WP_369269588.1">
    <property type="nucleotide sequence ID" value="NZ_CP163432.1"/>
</dbReference>
<dbReference type="GO" id="GO:0042597">
    <property type="term" value="C:periplasmic space"/>
    <property type="evidence" value="ECO:0007669"/>
    <property type="project" value="InterPro"/>
</dbReference>
<feature type="signal peptide" evidence="4">
    <location>
        <begin position="1"/>
        <end position="24"/>
    </location>
</feature>
<evidence type="ECO:0000256" key="4">
    <source>
        <dbReference type="SAM" id="SignalP"/>
    </source>
</evidence>
<dbReference type="Pfam" id="PF05426">
    <property type="entry name" value="Alginate_lyase"/>
    <property type="match status" value="1"/>
</dbReference>
<evidence type="ECO:0000259" key="5">
    <source>
        <dbReference type="Pfam" id="PF05426"/>
    </source>
</evidence>
<evidence type="ECO:0000313" key="6">
    <source>
        <dbReference type="EMBL" id="XDQ09151.1"/>
    </source>
</evidence>
<dbReference type="GO" id="GO:0016829">
    <property type="term" value="F:lyase activity"/>
    <property type="evidence" value="ECO:0007669"/>
    <property type="project" value="UniProtKB-KW"/>
</dbReference>
<evidence type="ECO:0000256" key="3">
    <source>
        <dbReference type="SAM" id="MobiDB-lite"/>
    </source>
</evidence>
<feature type="compositionally biased region" description="Low complexity" evidence="3">
    <location>
        <begin position="25"/>
        <end position="49"/>
    </location>
</feature>
<keyword evidence="2 6" id="KW-0456">Lyase</keyword>
<feature type="region of interest" description="Disordered" evidence="3">
    <location>
        <begin position="25"/>
        <end position="52"/>
    </location>
</feature>
<dbReference type="InterPro" id="IPR008397">
    <property type="entry name" value="Alginate_lyase_dom"/>
</dbReference>
<dbReference type="AlphaFoldDB" id="A0AB39MS62"/>
<dbReference type="EMBL" id="CP163432">
    <property type="protein sequence ID" value="XDQ09151.1"/>
    <property type="molecule type" value="Genomic_DNA"/>
</dbReference>
<dbReference type="InterPro" id="IPR008929">
    <property type="entry name" value="Chondroitin_lyas"/>
</dbReference>
<keyword evidence="1 4" id="KW-0732">Signal</keyword>
<reference evidence="6" key="1">
    <citation type="submission" date="2024-07" db="EMBL/GenBank/DDBJ databases">
        <authorList>
            <person name="Yu S.T."/>
        </authorList>
    </citation>
    <scope>NUCLEOTIDE SEQUENCE</scope>
    <source>
        <strain evidence="6">R11</strain>
    </source>
</reference>